<feature type="region of interest" description="Disordered" evidence="1">
    <location>
        <begin position="252"/>
        <end position="307"/>
    </location>
</feature>
<evidence type="ECO:0000256" key="1">
    <source>
        <dbReference type="SAM" id="MobiDB-lite"/>
    </source>
</evidence>
<feature type="compositionally biased region" description="Polar residues" evidence="1">
    <location>
        <begin position="407"/>
        <end position="418"/>
    </location>
</feature>
<feature type="region of interest" description="Disordered" evidence="1">
    <location>
        <begin position="348"/>
        <end position="418"/>
    </location>
</feature>
<feature type="compositionally biased region" description="Polar residues" evidence="1">
    <location>
        <begin position="357"/>
        <end position="376"/>
    </location>
</feature>
<feature type="region of interest" description="Disordered" evidence="1">
    <location>
        <begin position="442"/>
        <end position="462"/>
    </location>
</feature>
<accession>A0A6A6QU15</accession>
<organism evidence="2 3">
    <name type="scientific">Lophium mytilinum</name>
    <dbReference type="NCBI Taxonomy" id="390894"/>
    <lineage>
        <taxon>Eukaryota</taxon>
        <taxon>Fungi</taxon>
        <taxon>Dikarya</taxon>
        <taxon>Ascomycota</taxon>
        <taxon>Pezizomycotina</taxon>
        <taxon>Dothideomycetes</taxon>
        <taxon>Pleosporomycetidae</taxon>
        <taxon>Mytilinidiales</taxon>
        <taxon>Mytilinidiaceae</taxon>
        <taxon>Lophium</taxon>
    </lineage>
</organism>
<feature type="compositionally biased region" description="Basic and acidic residues" evidence="1">
    <location>
        <begin position="453"/>
        <end position="462"/>
    </location>
</feature>
<dbReference type="EMBL" id="MU004189">
    <property type="protein sequence ID" value="KAF2495679.1"/>
    <property type="molecule type" value="Genomic_DNA"/>
</dbReference>
<gene>
    <name evidence="2" type="ORF">BU16DRAFT_527452</name>
</gene>
<proteinExistence type="predicted"/>
<keyword evidence="3" id="KW-1185">Reference proteome</keyword>
<evidence type="ECO:0000313" key="2">
    <source>
        <dbReference type="EMBL" id="KAF2495679.1"/>
    </source>
</evidence>
<reference evidence="2" key="1">
    <citation type="journal article" date="2020" name="Stud. Mycol.">
        <title>101 Dothideomycetes genomes: a test case for predicting lifestyles and emergence of pathogens.</title>
        <authorList>
            <person name="Haridas S."/>
            <person name="Albert R."/>
            <person name="Binder M."/>
            <person name="Bloem J."/>
            <person name="Labutti K."/>
            <person name="Salamov A."/>
            <person name="Andreopoulos B."/>
            <person name="Baker S."/>
            <person name="Barry K."/>
            <person name="Bills G."/>
            <person name="Bluhm B."/>
            <person name="Cannon C."/>
            <person name="Castanera R."/>
            <person name="Culley D."/>
            <person name="Daum C."/>
            <person name="Ezra D."/>
            <person name="Gonzalez J."/>
            <person name="Henrissat B."/>
            <person name="Kuo A."/>
            <person name="Liang C."/>
            <person name="Lipzen A."/>
            <person name="Lutzoni F."/>
            <person name="Magnuson J."/>
            <person name="Mondo S."/>
            <person name="Nolan M."/>
            <person name="Ohm R."/>
            <person name="Pangilinan J."/>
            <person name="Park H.-J."/>
            <person name="Ramirez L."/>
            <person name="Alfaro M."/>
            <person name="Sun H."/>
            <person name="Tritt A."/>
            <person name="Yoshinaga Y."/>
            <person name="Zwiers L.-H."/>
            <person name="Turgeon B."/>
            <person name="Goodwin S."/>
            <person name="Spatafora J."/>
            <person name="Crous P."/>
            <person name="Grigoriev I."/>
        </authorList>
    </citation>
    <scope>NUCLEOTIDE SEQUENCE</scope>
    <source>
        <strain evidence="2">CBS 269.34</strain>
    </source>
</reference>
<sequence>MLVSLQNHIYPAGNESSGTDVSREADVLMEHGDVKNYPNEKAVPVTDFDVWSKATSVDMKPFLSISTDECPPEMSVGVRLASNLLLTPMPRIYLQKFWPISNDAYVRYVGDLHSDALSGLLKISTNVQTILAQLPAAQSSSETASHLIRPLGYPYAVSDNAVTKESSALKISRKAVEKGHRVRIASTATTTGVAAEETRGWVMAGIAGASLTTSAFAVFLAKQAVNVSKQTLQWNKKKDRKTLKLQKRAQAYAEWKDERDHPNKPRWEDSTQRKKLAKDGYCSASNSDSGPDDDSSPNDAGGLDDYGRSLERQHTTIRPLPKALASEAGNSRGPDPPALSARYPLYSQQARHPRASIHQTPLRTQRSYTAPNSSSLAPPVKSQKPRVPAASSSKAQHSRDDTPLRSLPSSVSYETPSFPASHQLSSLIDLSPPSIFADTISRHSEAPAPSSRVIEDKERKDDRARIENSGEDFDTVMSAQRAVQQGLYALQHGYVDRAVASFREAMALLQVEDV</sequence>
<evidence type="ECO:0000313" key="3">
    <source>
        <dbReference type="Proteomes" id="UP000799750"/>
    </source>
</evidence>
<feature type="compositionally biased region" description="Basic and acidic residues" evidence="1">
    <location>
        <begin position="254"/>
        <end position="272"/>
    </location>
</feature>
<protein>
    <submittedName>
        <fullName evidence="2">Uncharacterized protein</fullName>
    </submittedName>
</protein>
<feature type="region of interest" description="Disordered" evidence="1">
    <location>
        <begin position="322"/>
        <end position="341"/>
    </location>
</feature>
<dbReference type="Proteomes" id="UP000799750">
    <property type="component" value="Unassembled WGS sequence"/>
</dbReference>
<name>A0A6A6QU15_9PEZI</name>
<dbReference type="AlphaFoldDB" id="A0A6A6QU15"/>